<protein>
    <recommendedName>
        <fullName evidence="7">Lipase</fullName>
    </recommendedName>
</protein>
<dbReference type="Proteomes" id="UP000504629">
    <property type="component" value="Unplaced"/>
</dbReference>
<evidence type="ECO:0000256" key="8">
    <source>
        <dbReference type="PIRSR" id="PIRSR000862-1"/>
    </source>
</evidence>
<dbReference type="FunFam" id="3.40.50.1820:FF:000057">
    <property type="entry name" value="Lipase"/>
    <property type="match status" value="1"/>
</dbReference>
<evidence type="ECO:0000256" key="3">
    <source>
        <dbReference type="ARBA" id="ARBA00022801"/>
    </source>
</evidence>
<evidence type="ECO:0000313" key="11">
    <source>
        <dbReference type="RefSeq" id="XP_028032151.1"/>
    </source>
</evidence>
<evidence type="ECO:0000259" key="9">
    <source>
        <dbReference type="Pfam" id="PF04083"/>
    </source>
</evidence>
<dbReference type="SUPFAM" id="SSF53474">
    <property type="entry name" value="alpha/beta-Hydrolases"/>
    <property type="match status" value="1"/>
</dbReference>
<dbReference type="KEGG" id="bman:114244512"/>
<feature type="active site" description="Nucleophile" evidence="8">
    <location>
        <position position="177"/>
    </location>
</feature>
<dbReference type="PANTHER" id="PTHR11005">
    <property type="entry name" value="LYSOSOMAL ACID LIPASE-RELATED"/>
    <property type="match status" value="1"/>
</dbReference>
<evidence type="ECO:0000256" key="7">
    <source>
        <dbReference type="PIRNR" id="PIRNR000862"/>
    </source>
</evidence>
<keyword evidence="4 7" id="KW-0442">Lipid degradation</keyword>
<feature type="domain" description="Partial AB-hydrolase lipase" evidence="9">
    <location>
        <begin position="38"/>
        <end position="102"/>
    </location>
</feature>
<dbReference type="InterPro" id="IPR006693">
    <property type="entry name" value="AB_hydrolase_lipase"/>
</dbReference>
<dbReference type="GO" id="GO:0016788">
    <property type="term" value="F:hydrolase activity, acting on ester bonds"/>
    <property type="evidence" value="ECO:0007669"/>
    <property type="project" value="InterPro"/>
</dbReference>
<evidence type="ECO:0000256" key="4">
    <source>
        <dbReference type="ARBA" id="ARBA00022963"/>
    </source>
</evidence>
<dbReference type="Gene3D" id="3.40.50.1820">
    <property type="entry name" value="alpha/beta hydrolase"/>
    <property type="match status" value="1"/>
</dbReference>
<comment type="similarity">
    <text evidence="1 7">Belongs to the AB hydrolase superfamily. Lipase family.</text>
</comment>
<keyword evidence="6" id="KW-0325">Glycoprotein</keyword>
<evidence type="ECO:0000256" key="2">
    <source>
        <dbReference type="ARBA" id="ARBA00022729"/>
    </source>
</evidence>
<evidence type="ECO:0000256" key="5">
    <source>
        <dbReference type="ARBA" id="ARBA00023098"/>
    </source>
</evidence>
<dbReference type="PIRSF" id="PIRSF000862">
    <property type="entry name" value="Steryl_ester_lip"/>
    <property type="match status" value="1"/>
</dbReference>
<evidence type="ECO:0000256" key="6">
    <source>
        <dbReference type="ARBA" id="ARBA00023180"/>
    </source>
</evidence>
<accession>A0A6J2JQY3</accession>
<dbReference type="OrthoDB" id="9974421at2759"/>
<evidence type="ECO:0000313" key="10">
    <source>
        <dbReference type="Proteomes" id="UP000504629"/>
    </source>
</evidence>
<proteinExistence type="inferred from homology"/>
<name>A0A6J2JQY3_BOMMA</name>
<keyword evidence="5" id="KW-0443">Lipid metabolism</keyword>
<dbReference type="InterPro" id="IPR029058">
    <property type="entry name" value="AB_hydrolase_fold"/>
</dbReference>
<gene>
    <name evidence="11" type="primary">LOC114244512</name>
</gene>
<feature type="active site" description="Charge relay system" evidence="8">
    <location>
        <position position="339"/>
    </location>
</feature>
<feature type="active site" description="Charge relay system" evidence="8">
    <location>
        <position position="372"/>
    </location>
</feature>
<dbReference type="RefSeq" id="XP_028032151.1">
    <property type="nucleotide sequence ID" value="XM_028176350.1"/>
</dbReference>
<sequence>MAISIRHYFITSYSSIECVPYDNLKPNSNYNNSFPQPKLIASNDYPVERHQVTTRDDYILQMHRIPAGRRSPRKTADQQSKGKNALLLIHGLFGSSGDFITMGRKKSLGYMLADAGFDVWLGNLRGNYYTGHTTLNRSDPRFWEFSFEEHGKYDAPAMIDKVLNVTGHQKIIYIGYSMGTTTFFTFMSSHPEYKSKIVSFIALAPAVYLDNVKPLATMFLKNMNIPDIMRSRGFISATFEPEFKKFLGTLCNFRNPKTDVCSSLINLVVGEDNEQTDPDVRYMLVARMEPASWRQIEHYGKIALTGEFTSWEDGLWGAVKPYNLSNVQVPVTLILGENDQLTERAQIMRLAEKLNRTTSVHLKSCIWPKFNHLDFNFAIDVDKLVNKPLIKHINILFNKYAYN</sequence>
<dbReference type="Pfam" id="PF02450">
    <property type="entry name" value="LCAT"/>
    <property type="match status" value="1"/>
</dbReference>
<dbReference type="InterPro" id="IPR025483">
    <property type="entry name" value="Lipase_euk"/>
</dbReference>
<dbReference type="AlphaFoldDB" id="A0A6J2JQY3"/>
<dbReference type="GO" id="GO:0008374">
    <property type="term" value="F:O-acyltransferase activity"/>
    <property type="evidence" value="ECO:0007669"/>
    <property type="project" value="InterPro"/>
</dbReference>
<dbReference type="Pfam" id="PF04083">
    <property type="entry name" value="Abhydro_lipase"/>
    <property type="match status" value="1"/>
</dbReference>
<keyword evidence="3 7" id="KW-0378">Hydrolase</keyword>
<organism evidence="10 11">
    <name type="scientific">Bombyx mandarina</name>
    <name type="common">Wild silk moth</name>
    <name type="synonym">Wild silkworm</name>
    <dbReference type="NCBI Taxonomy" id="7092"/>
    <lineage>
        <taxon>Eukaryota</taxon>
        <taxon>Metazoa</taxon>
        <taxon>Ecdysozoa</taxon>
        <taxon>Arthropoda</taxon>
        <taxon>Hexapoda</taxon>
        <taxon>Insecta</taxon>
        <taxon>Pterygota</taxon>
        <taxon>Neoptera</taxon>
        <taxon>Endopterygota</taxon>
        <taxon>Lepidoptera</taxon>
        <taxon>Glossata</taxon>
        <taxon>Ditrysia</taxon>
        <taxon>Bombycoidea</taxon>
        <taxon>Bombycidae</taxon>
        <taxon>Bombycinae</taxon>
        <taxon>Bombyx</taxon>
    </lineage>
</organism>
<dbReference type="GeneID" id="114244512"/>
<dbReference type="GO" id="GO:0016042">
    <property type="term" value="P:lipid catabolic process"/>
    <property type="evidence" value="ECO:0007669"/>
    <property type="project" value="UniProtKB-KW"/>
</dbReference>
<dbReference type="InterPro" id="IPR003386">
    <property type="entry name" value="LACT/PDAT_acylTrfase"/>
</dbReference>
<reference evidence="11" key="1">
    <citation type="submission" date="2025-08" db="UniProtKB">
        <authorList>
            <consortium name="RefSeq"/>
        </authorList>
    </citation>
    <scope>IDENTIFICATION</scope>
    <source>
        <tissue evidence="11">Silk gland</tissue>
    </source>
</reference>
<keyword evidence="10" id="KW-1185">Reference proteome</keyword>
<evidence type="ECO:0000256" key="1">
    <source>
        <dbReference type="ARBA" id="ARBA00010701"/>
    </source>
</evidence>
<keyword evidence="2" id="KW-0732">Signal</keyword>